<reference evidence="1 2" key="1">
    <citation type="submission" date="2024-04" db="EMBL/GenBank/DDBJ databases">
        <title>Bacillus oryzaecorticis sp. nov., a moderately halophilic bacterium isolated from rice husks.</title>
        <authorList>
            <person name="Zhu H.-S."/>
        </authorList>
    </citation>
    <scope>NUCLEOTIDE SEQUENCE [LARGE SCALE GENOMIC DNA]</scope>
    <source>
        <strain evidence="1 2">ZC255</strain>
    </source>
</reference>
<evidence type="ECO:0000313" key="2">
    <source>
        <dbReference type="Proteomes" id="UP001389717"/>
    </source>
</evidence>
<name>A0ABU9K907_9BACI</name>
<dbReference type="Proteomes" id="UP001389717">
    <property type="component" value="Unassembled WGS sequence"/>
</dbReference>
<keyword evidence="2" id="KW-1185">Reference proteome</keyword>
<organism evidence="1 2">
    <name type="scientific">Rossellomorea oryzaecorticis</name>
    <dbReference type="NCBI Taxonomy" id="1396505"/>
    <lineage>
        <taxon>Bacteria</taxon>
        <taxon>Bacillati</taxon>
        <taxon>Bacillota</taxon>
        <taxon>Bacilli</taxon>
        <taxon>Bacillales</taxon>
        <taxon>Bacillaceae</taxon>
        <taxon>Rossellomorea</taxon>
    </lineage>
</organism>
<gene>
    <name evidence="1" type="ORF">AAEO50_09755</name>
</gene>
<accession>A0ABU9K907</accession>
<evidence type="ECO:0000313" key="1">
    <source>
        <dbReference type="EMBL" id="MEL3972565.1"/>
    </source>
</evidence>
<protein>
    <submittedName>
        <fullName evidence="1">Uncharacterized protein</fullName>
    </submittedName>
</protein>
<sequence>MKKKSRPIGRGFFVCLFSVMVLGKLGGYDRARSDGIEENSGSGAIMGKVAQIFKKWLNYWDSGAINQKVA</sequence>
<dbReference type="EMBL" id="JBBYAF010000016">
    <property type="protein sequence ID" value="MEL3972565.1"/>
    <property type="molecule type" value="Genomic_DNA"/>
</dbReference>
<proteinExistence type="predicted"/>
<dbReference type="RefSeq" id="WP_341982972.1">
    <property type="nucleotide sequence ID" value="NZ_JBBYAF010000016.1"/>
</dbReference>
<comment type="caution">
    <text evidence="1">The sequence shown here is derived from an EMBL/GenBank/DDBJ whole genome shotgun (WGS) entry which is preliminary data.</text>
</comment>